<dbReference type="EMBL" id="CM026425">
    <property type="protein sequence ID" value="KAG0575628.1"/>
    <property type="molecule type" value="Genomic_DNA"/>
</dbReference>
<evidence type="ECO:0000313" key="2">
    <source>
        <dbReference type="EMBL" id="KAG0575628.1"/>
    </source>
</evidence>
<protein>
    <submittedName>
        <fullName evidence="2">Uncharacterized protein</fullName>
    </submittedName>
</protein>
<dbReference type="Proteomes" id="UP000822688">
    <property type="component" value="Chromosome 5"/>
</dbReference>
<name>A0A8T0HZ66_CERPU</name>
<evidence type="ECO:0000313" key="3">
    <source>
        <dbReference type="Proteomes" id="UP000822688"/>
    </source>
</evidence>
<sequence length="76" mass="8849">MWISGSFPVMFFFGLAYLSLYANNDSSVAHIKQLFQRKYNVHFTGGAFTWAHHRWAIHLDTSVFSQFLVHSTYFGL</sequence>
<keyword evidence="3" id="KW-1185">Reference proteome</keyword>
<dbReference type="AlphaFoldDB" id="A0A8T0HZ66"/>
<organism evidence="2 3">
    <name type="scientific">Ceratodon purpureus</name>
    <name type="common">Fire moss</name>
    <name type="synonym">Dicranum purpureum</name>
    <dbReference type="NCBI Taxonomy" id="3225"/>
    <lineage>
        <taxon>Eukaryota</taxon>
        <taxon>Viridiplantae</taxon>
        <taxon>Streptophyta</taxon>
        <taxon>Embryophyta</taxon>
        <taxon>Bryophyta</taxon>
        <taxon>Bryophytina</taxon>
        <taxon>Bryopsida</taxon>
        <taxon>Dicranidae</taxon>
        <taxon>Pseudoditrichales</taxon>
        <taxon>Ditrichaceae</taxon>
        <taxon>Ceratodon</taxon>
    </lineage>
</organism>
<feature type="chain" id="PRO_5035950212" evidence="1">
    <location>
        <begin position="23"/>
        <end position="76"/>
    </location>
</feature>
<gene>
    <name evidence="2" type="ORF">KC19_5G018500</name>
</gene>
<accession>A0A8T0HZ66</accession>
<reference evidence="2" key="1">
    <citation type="submission" date="2020-06" db="EMBL/GenBank/DDBJ databases">
        <title>WGS assembly of Ceratodon purpureus strain R40.</title>
        <authorList>
            <person name="Carey S.B."/>
            <person name="Jenkins J."/>
            <person name="Shu S."/>
            <person name="Lovell J.T."/>
            <person name="Sreedasyam A."/>
            <person name="Maumus F."/>
            <person name="Tiley G.P."/>
            <person name="Fernandez-Pozo N."/>
            <person name="Barry K."/>
            <person name="Chen C."/>
            <person name="Wang M."/>
            <person name="Lipzen A."/>
            <person name="Daum C."/>
            <person name="Saski C.A."/>
            <person name="Payton A.C."/>
            <person name="Mcbreen J.C."/>
            <person name="Conrad R.E."/>
            <person name="Kollar L.M."/>
            <person name="Olsson S."/>
            <person name="Huttunen S."/>
            <person name="Landis J.B."/>
            <person name="Wickett N.J."/>
            <person name="Johnson M.G."/>
            <person name="Rensing S.A."/>
            <person name="Grimwood J."/>
            <person name="Schmutz J."/>
            <person name="Mcdaniel S.F."/>
        </authorList>
    </citation>
    <scope>NUCLEOTIDE SEQUENCE</scope>
    <source>
        <strain evidence="2">R40</strain>
    </source>
</reference>
<feature type="signal peptide" evidence="1">
    <location>
        <begin position="1"/>
        <end position="22"/>
    </location>
</feature>
<comment type="caution">
    <text evidence="2">The sequence shown here is derived from an EMBL/GenBank/DDBJ whole genome shotgun (WGS) entry which is preliminary data.</text>
</comment>
<keyword evidence="1" id="KW-0732">Signal</keyword>
<evidence type="ECO:0000256" key="1">
    <source>
        <dbReference type="SAM" id="SignalP"/>
    </source>
</evidence>
<proteinExistence type="predicted"/>